<evidence type="ECO:0008006" key="3">
    <source>
        <dbReference type="Google" id="ProtNLM"/>
    </source>
</evidence>
<dbReference type="Gene3D" id="3.80.10.10">
    <property type="entry name" value="Ribonuclease Inhibitor"/>
    <property type="match status" value="1"/>
</dbReference>
<comment type="caution">
    <text evidence="1">The sequence shown here is derived from an EMBL/GenBank/DDBJ whole genome shotgun (WGS) entry which is preliminary data.</text>
</comment>
<dbReference type="InterPro" id="IPR032675">
    <property type="entry name" value="LRR_dom_sf"/>
</dbReference>
<evidence type="ECO:0000313" key="2">
    <source>
        <dbReference type="Proteomes" id="UP000827284"/>
    </source>
</evidence>
<accession>A0A9P3M1Y6</accession>
<dbReference type="AlphaFoldDB" id="A0A9P3M1Y6"/>
<dbReference type="EMBL" id="BQFW01000015">
    <property type="protein sequence ID" value="GJJ78697.1"/>
    <property type="molecule type" value="Genomic_DNA"/>
</dbReference>
<reference evidence="1" key="1">
    <citation type="submission" date="2021-11" db="EMBL/GenBank/DDBJ databases">
        <authorList>
            <person name="Herlambang A."/>
            <person name="Guo Y."/>
            <person name="Takashima Y."/>
            <person name="Nishizawa T."/>
        </authorList>
    </citation>
    <scope>NUCLEOTIDE SEQUENCE</scope>
    <source>
        <strain evidence="1">E1425</strain>
    </source>
</reference>
<name>A0A9P3M1Y6_9FUNG</name>
<sequence>MPAQHPLDLPEIRDSLARFLTRRELALCCRVSHEWRQSFEPFVWKELMINNKGPREALYAVSVDALQLHSAYVQSLIFSGVEKKPYLKSLTLPNLRKLKFFSAASQEDHRGDDQLEFVLQCRKSLRSLTVIHGWNDSTPVLEAAHACPSLMSLTLVGTGFARPRHFQRYWVGLWSRLTRLSLRAFDFCPFSNPAGNGLAGLVGHVNSGNGEESDSDEDPREPIGASFFEGLKGTLGHIKVLELIQLHGLEDDLLFLKLCPNLETLVWKPLLLHRGLEHLTNQAKCCPKLARFHSTITLGDDDHTVARFIESRSCASTVPFWTIDLQVNWLSEAAWELLKQPSNRHHLLTLRALDLKHLLLSTPDNVIQEVLCSLPNLEDFKAVRLREEYIVWDPRPWICTRLYRLVLEIVPSLGSSAQTMLLERISGLRSLQTLDLSGPYWASNERSIQALIFRLDCGLDLLRSLHNLVQLELGCKIQDWREKDVEWMLEHWPRLRKLKAVCHRNSQKNKALQQMLVDGGVNLPGDTSVRIIGFDQEV</sequence>
<reference evidence="1" key="2">
    <citation type="journal article" date="2022" name="Microbiol. Resour. Announc.">
        <title>Whole-Genome Sequence of Entomortierella parvispora E1425, a Mucoromycotan Fungus Associated with Burkholderiaceae-Related Endosymbiotic Bacteria.</title>
        <authorList>
            <person name="Herlambang A."/>
            <person name="Guo Y."/>
            <person name="Takashima Y."/>
            <person name="Narisawa K."/>
            <person name="Ohta H."/>
            <person name="Nishizawa T."/>
        </authorList>
    </citation>
    <scope>NUCLEOTIDE SEQUENCE</scope>
    <source>
        <strain evidence="1">E1425</strain>
    </source>
</reference>
<keyword evidence="2" id="KW-1185">Reference proteome</keyword>
<gene>
    <name evidence="1" type="ORF">EMPS_11056</name>
</gene>
<protein>
    <recommendedName>
        <fullName evidence="3">F-box domain-containing protein</fullName>
    </recommendedName>
</protein>
<dbReference type="Proteomes" id="UP000827284">
    <property type="component" value="Unassembled WGS sequence"/>
</dbReference>
<dbReference type="SUPFAM" id="SSF52058">
    <property type="entry name" value="L domain-like"/>
    <property type="match status" value="1"/>
</dbReference>
<dbReference type="OrthoDB" id="2354556at2759"/>
<proteinExistence type="predicted"/>
<evidence type="ECO:0000313" key="1">
    <source>
        <dbReference type="EMBL" id="GJJ78697.1"/>
    </source>
</evidence>
<organism evidence="1 2">
    <name type="scientific">Entomortierella parvispora</name>
    <dbReference type="NCBI Taxonomy" id="205924"/>
    <lineage>
        <taxon>Eukaryota</taxon>
        <taxon>Fungi</taxon>
        <taxon>Fungi incertae sedis</taxon>
        <taxon>Mucoromycota</taxon>
        <taxon>Mortierellomycotina</taxon>
        <taxon>Mortierellomycetes</taxon>
        <taxon>Mortierellales</taxon>
        <taxon>Mortierellaceae</taxon>
        <taxon>Entomortierella</taxon>
    </lineage>
</organism>